<feature type="transmembrane region" description="Helical" evidence="4">
    <location>
        <begin position="100"/>
        <end position="123"/>
    </location>
</feature>
<dbReference type="GO" id="GO:0022857">
    <property type="term" value="F:transmembrane transporter activity"/>
    <property type="evidence" value="ECO:0007669"/>
    <property type="project" value="InterPro"/>
</dbReference>
<dbReference type="InterPro" id="IPR011701">
    <property type="entry name" value="MFS"/>
</dbReference>
<dbReference type="PANTHER" id="PTHR23526:SF4">
    <property type="entry name" value="INTEGRAL MEMBRANE TRANSPORT PROTEIN"/>
    <property type="match status" value="1"/>
</dbReference>
<evidence type="ECO:0000256" key="4">
    <source>
        <dbReference type="SAM" id="Phobius"/>
    </source>
</evidence>
<feature type="transmembrane region" description="Helical" evidence="4">
    <location>
        <begin position="164"/>
        <end position="183"/>
    </location>
</feature>
<dbReference type="PANTHER" id="PTHR23526">
    <property type="entry name" value="INTEGRAL MEMBRANE TRANSPORT PROTEIN-RELATED"/>
    <property type="match status" value="1"/>
</dbReference>
<dbReference type="Gene3D" id="1.20.1250.20">
    <property type="entry name" value="MFS general substrate transporter like domains"/>
    <property type="match status" value="1"/>
</dbReference>
<proteinExistence type="predicted"/>
<protein>
    <recommendedName>
        <fullName evidence="5">Major facilitator superfamily (MFS) profile domain-containing protein</fullName>
    </recommendedName>
</protein>
<comment type="caution">
    <text evidence="6">The sequence shown here is derived from an EMBL/GenBank/DDBJ whole genome shotgun (WGS) entry which is preliminary data.</text>
</comment>
<reference evidence="7" key="1">
    <citation type="submission" date="2017-09" db="EMBL/GenBank/DDBJ databases">
        <title>Depth-based differentiation of microbial function through sediment-hosted aquifers and enrichment of novel symbionts in the deep terrestrial subsurface.</title>
        <authorList>
            <person name="Probst A.J."/>
            <person name="Ladd B."/>
            <person name="Jarett J.K."/>
            <person name="Geller-Mcgrath D.E."/>
            <person name="Sieber C.M.K."/>
            <person name="Emerson J.B."/>
            <person name="Anantharaman K."/>
            <person name="Thomas B.C."/>
            <person name="Malmstrom R."/>
            <person name="Stieglmeier M."/>
            <person name="Klingl A."/>
            <person name="Woyke T."/>
            <person name="Ryan C.M."/>
            <person name="Banfield J.F."/>
        </authorList>
    </citation>
    <scope>NUCLEOTIDE SEQUENCE [LARGE SCALE GENOMIC DNA]</scope>
</reference>
<keyword evidence="1 4" id="KW-0812">Transmembrane</keyword>
<dbReference type="InterPro" id="IPR052528">
    <property type="entry name" value="Sugar_transport-like"/>
</dbReference>
<evidence type="ECO:0000256" key="3">
    <source>
        <dbReference type="ARBA" id="ARBA00023136"/>
    </source>
</evidence>
<evidence type="ECO:0000256" key="2">
    <source>
        <dbReference type="ARBA" id="ARBA00022989"/>
    </source>
</evidence>
<evidence type="ECO:0000313" key="7">
    <source>
        <dbReference type="Proteomes" id="UP000231673"/>
    </source>
</evidence>
<evidence type="ECO:0000256" key="1">
    <source>
        <dbReference type="ARBA" id="ARBA00022692"/>
    </source>
</evidence>
<gene>
    <name evidence="6" type="ORF">CO003_01375</name>
</gene>
<dbReference type="Pfam" id="PF07690">
    <property type="entry name" value="MFS_1"/>
    <property type="match status" value="1"/>
</dbReference>
<evidence type="ECO:0000313" key="6">
    <source>
        <dbReference type="EMBL" id="PIW74699.1"/>
    </source>
</evidence>
<feature type="transmembrane region" description="Helical" evidence="4">
    <location>
        <begin position="74"/>
        <end position="94"/>
    </location>
</feature>
<dbReference type="InterPro" id="IPR020846">
    <property type="entry name" value="MFS_dom"/>
</dbReference>
<dbReference type="SUPFAM" id="SSF103473">
    <property type="entry name" value="MFS general substrate transporter"/>
    <property type="match status" value="1"/>
</dbReference>
<keyword evidence="2 4" id="KW-1133">Transmembrane helix</keyword>
<sequence>MNKIIKILIVADVALAGGLGFVNPIFAIFLTDRIEGGNLETVGYAAAIYWIVESLVVIPLGRYLDKNHGEKDDLLFIALGSVLAAFSVLGYVFARFPWQIYLLQAFTAVGLGMNIPGYTAIFTRHIDKGKEAFSWSVRSAVVSAGAGVAGALGGIIATRFGFETLFIGVAAFILLGSFLPLFIKRDVMPKTERGINFIGAKDATPKEQ</sequence>
<keyword evidence="3 4" id="KW-0472">Membrane</keyword>
<organism evidence="6 7">
    <name type="scientific">Candidatus Portnoybacteria bacterium CG_4_8_14_3_um_filter_44_15</name>
    <dbReference type="NCBI Taxonomy" id="1974803"/>
    <lineage>
        <taxon>Bacteria</taxon>
        <taxon>Candidatus Portnoyibacteriota</taxon>
    </lineage>
</organism>
<dbReference type="AlphaFoldDB" id="A0A2M7IE00"/>
<evidence type="ECO:0000259" key="5">
    <source>
        <dbReference type="PROSITE" id="PS50850"/>
    </source>
</evidence>
<feature type="transmembrane region" description="Helical" evidence="4">
    <location>
        <begin position="7"/>
        <end position="30"/>
    </location>
</feature>
<name>A0A2M7IE00_9BACT</name>
<dbReference type="InterPro" id="IPR036259">
    <property type="entry name" value="MFS_trans_sf"/>
</dbReference>
<accession>A0A2M7IE00</accession>
<feature type="transmembrane region" description="Helical" evidence="4">
    <location>
        <begin position="135"/>
        <end position="158"/>
    </location>
</feature>
<dbReference type="Proteomes" id="UP000231673">
    <property type="component" value="Unassembled WGS sequence"/>
</dbReference>
<feature type="domain" description="Major facilitator superfamily (MFS) profile" evidence="5">
    <location>
        <begin position="4"/>
        <end position="208"/>
    </location>
</feature>
<feature type="transmembrane region" description="Helical" evidence="4">
    <location>
        <begin position="42"/>
        <end position="62"/>
    </location>
</feature>
<dbReference type="EMBL" id="PFGW01000027">
    <property type="protein sequence ID" value="PIW74699.1"/>
    <property type="molecule type" value="Genomic_DNA"/>
</dbReference>
<dbReference type="PROSITE" id="PS50850">
    <property type="entry name" value="MFS"/>
    <property type="match status" value="1"/>
</dbReference>